<reference evidence="1 2" key="1">
    <citation type="submission" date="2018-07" db="EMBL/GenBank/DDBJ databases">
        <title>Genomic Encyclopedia of Type Strains, Phase IV (KMG-IV): sequencing the most valuable type-strain genomes for metagenomic binning, comparative biology and taxonomic classification.</title>
        <authorList>
            <person name="Goeker M."/>
        </authorList>
    </citation>
    <scope>NUCLEOTIDE SEQUENCE [LARGE SCALE GENOMIC DNA]</scope>
    <source>
        <strain evidence="1 2">DSM 14364</strain>
    </source>
</reference>
<organism evidence="1 2">
    <name type="scientific">Microvirga subterranea</name>
    <dbReference type="NCBI Taxonomy" id="186651"/>
    <lineage>
        <taxon>Bacteria</taxon>
        <taxon>Pseudomonadati</taxon>
        <taxon>Pseudomonadota</taxon>
        <taxon>Alphaproteobacteria</taxon>
        <taxon>Hyphomicrobiales</taxon>
        <taxon>Methylobacteriaceae</taxon>
        <taxon>Microvirga</taxon>
    </lineage>
</organism>
<dbReference type="OrthoDB" id="9801741at2"/>
<sequence>MLHHITLHLARSKDFPEGSPRHGYEITAPLDESGHLDQAEWRERRLQCRVRRFWPGEPDRQGRLVHRAGGADGATWMIDYDLDRVTDDEAGYRLGKHRFVPGEYVTIQDEDEKLHTFQVVAVKGAARPEKEKA</sequence>
<dbReference type="RefSeq" id="WP_114769301.1">
    <property type="nucleotide sequence ID" value="NZ_QQBB01000002.1"/>
</dbReference>
<dbReference type="Proteomes" id="UP000254925">
    <property type="component" value="Unassembled WGS sequence"/>
</dbReference>
<comment type="caution">
    <text evidence="1">The sequence shown here is derived from an EMBL/GenBank/DDBJ whole genome shotgun (WGS) entry which is preliminary data.</text>
</comment>
<name>A0A370HW10_9HYPH</name>
<gene>
    <name evidence="1" type="ORF">DES45_102529</name>
</gene>
<keyword evidence="2" id="KW-1185">Reference proteome</keyword>
<accession>A0A370HW10</accession>
<proteinExistence type="predicted"/>
<dbReference type="AlphaFoldDB" id="A0A370HW10"/>
<dbReference type="EMBL" id="QQBB01000002">
    <property type="protein sequence ID" value="RDI61134.1"/>
    <property type="molecule type" value="Genomic_DNA"/>
</dbReference>
<evidence type="ECO:0000313" key="1">
    <source>
        <dbReference type="EMBL" id="RDI61134.1"/>
    </source>
</evidence>
<protein>
    <submittedName>
        <fullName evidence="1">Uncharacterized protein</fullName>
    </submittedName>
</protein>
<evidence type="ECO:0000313" key="2">
    <source>
        <dbReference type="Proteomes" id="UP000254925"/>
    </source>
</evidence>